<dbReference type="RefSeq" id="WP_184827965.1">
    <property type="nucleotide sequence ID" value="NZ_BMTK01000031.1"/>
</dbReference>
<reference evidence="1 2" key="1">
    <citation type="submission" date="2020-08" db="EMBL/GenBank/DDBJ databases">
        <title>Genomic Encyclopedia of Type Strains, Phase III (KMG-III): the genomes of soil and plant-associated and newly described type strains.</title>
        <authorList>
            <person name="Whitman W."/>
        </authorList>
    </citation>
    <scope>NUCLEOTIDE SEQUENCE [LARGE SCALE GENOMIC DNA]</scope>
    <source>
        <strain evidence="1 2">CECT 3273</strain>
    </source>
</reference>
<evidence type="ECO:0000313" key="1">
    <source>
        <dbReference type="EMBL" id="MBB4902550.1"/>
    </source>
</evidence>
<keyword evidence="2" id="KW-1185">Reference proteome</keyword>
<comment type="caution">
    <text evidence="1">The sequence shown here is derived from an EMBL/GenBank/DDBJ whole genome shotgun (WGS) entry which is preliminary data.</text>
</comment>
<name>A0A7W7VA38_9ACTN</name>
<gene>
    <name evidence="1" type="ORF">FHS37_006647</name>
</gene>
<dbReference type="AlphaFoldDB" id="A0A7W7VA38"/>
<dbReference type="EMBL" id="JACHJI010000017">
    <property type="protein sequence ID" value="MBB4902550.1"/>
    <property type="molecule type" value="Genomic_DNA"/>
</dbReference>
<evidence type="ECO:0000313" key="2">
    <source>
        <dbReference type="Proteomes" id="UP000579523"/>
    </source>
</evidence>
<protein>
    <submittedName>
        <fullName evidence="1">Uncharacterized protein</fullName>
    </submittedName>
</protein>
<proteinExistence type="predicted"/>
<sequence length="87" mass="9209">MTTAVEAPDTADLEQLIALIACGRTRPGKTKACDRCAKRGRALLEFAALGTIDALAAAICRSEVRRSCAPCVEKALEIISVYNEGAQ</sequence>
<organism evidence="1 2">
    <name type="scientific">Streptomyces griseomycini</name>
    <dbReference type="NCBI Taxonomy" id="66895"/>
    <lineage>
        <taxon>Bacteria</taxon>
        <taxon>Bacillati</taxon>
        <taxon>Actinomycetota</taxon>
        <taxon>Actinomycetes</taxon>
        <taxon>Kitasatosporales</taxon>
        <taxon>Streptomycetaceae</taxon>
        <taxon>Streptomyces</taxon>
    </lineage>
</organism>
<accession>A0A7W7VA38</accession>
<dbReference type="Proteomes" id="UP000579523">
    <property type="component" value="Unassembled WGS sequence"/>
</dbReference>